<dbReference type="PROSITE" id="PS50977">
    <property type="entry name" value="HTH_TETR_2"/>
    <property type="match status" value="1"/>
</dbReference>
<sequence>MGVRQIKAAETEAALKTAARQLFAEQGYLNTKITDITTTAGRATGSFYDHFASKEELLQALVADMNAHADATIAEEAHPEEHDLTDRAQLRAHIGTAWIVLRDHLPVVVALMQSAMTDNLAAGRGWRTLLEDTELLKQHLEALAERGHPLPGSPEMVAAAMGAMLSMFGYALLTAGEFAPRVTEEEIVDTLTGLLLYGLTGPRGEGGTEAGGTGADGTDADGTDADGTDADGTDADGTGSRGADSADMIETKEPVAVG</sequence>
<feature type="compositionally biased region" description="Low complexity" evidence="3">
    <location>
        <begin position="235"/>
        <end position="246"/>
    </location>
</feature>
<feature type="domain" description="HTH tetR-type" evidence="4">
    <location>
        <begin position="9"/>
        <end position="69"/>
    </location>
</feature>
<keyword evidence="1 2" id="KW-0238">DNA-binding</keyword>
<dbReference type="PANTHER" id="PTHR43479">
    <property type="entry name" value="ACREF/ENVCD OPERON REPRESSOR-RELATED"/>
    <property type="match status" value="1"/>
</dbReference>
<dbReference type="SUPFAM" id="SSF48498">
    <property type="entry name" value="Tetracyclin repressor-like, C-terminal domain"/>
    <property type="match status" value="1"/>
</dbReference>
<dbReference type="Gene3D" id="1.10.10.60">
    <property type="entry name" value="Homeodomain-like"/>
    <property type="match status" value="1"/>
</dbReference>
<dbReference type="PANTHER" id="PTHR43479:SF11">
    <property type="entry name" value="ACREF_ENVCD OPERON REPRESSOR-RELATED"/>
    <property type="match status" value="1"/>
</dbReference>
<proteinExistence type="predicted"/>
<gene>
    <name evidence="5" type="ORF">J2S42_007391</name>
</gene>
<feature type="compositionally biased region" description="Gly residues" evidence="3">
    <location>
        <begin position="202"/>
        <end position="215"/>
    </location>
</feature>
<evidence type="ECO:0000313" key="6">
    <source>
        <dbReference type="Proteomes" id="UP001240236"/>
    </source>
</evidence>
<dbReference type="InterPro" id="IPR009057">
    <property type="entry name" value="Homeodomain-like_sf"/>
</dbReference>
<comment type="caution">
    <text evidence="5">The sequence shown here is derived from an EMBL/GenBank/DDBJ whole genome shotgun (WGS) entry which is preliminary data.</text>
</comment>
<dbReference type="SUPFAM" id="SSF46689">
    <property type="entry name" value="Homeodomain-like"/>
    <property type="match status" value="1"/>
</dbReference>
<dbReference type="GO" id="GO:0003677">
    <property type="term" value="F:DNA binding"/>
    <property type="evidence" value="ECO:0007669"/>
    <property type="project" value="UniProtKB-UniRule"/>
</dbReference>
<dbReference type="Pfam" id="PF00440">
    <property type="entry name" value="TetR_N"/>
    <property type="match status" value="1"/>
</dbReference>
<protein>
    <submittedName>
        <fullName evidence="5">AcrR family transcriptional regulator</fullName>
    </submittedName>
</protein>
<keyword evidence="6" id="KW-1185">Reference proteome</keyword>
<dbReference type="Gene3D" id="1.10.357.10">
    <property type="entry name" value="Tetracycline Repressor, domain 2"/>
    <property type="match status" value="1"/>
</dbReference>
<evidence type="ECO:0000259" key="4">
    <source>
        <dbReference type="PROSITE" id="PS50977"/>
    </source>
</evidence>
<accession>A0AAE3W7I1</accession>
<dbReference type="RefSeq" id="WP_307246915.1">
    <property type="nucleotide sequence ID" value="NZ_JAUSUZ010000001.1"/>
</dbReference>
<organism evidence="5 6">
    <name type="scientific">Catenuloplanes indicus</name>
    <dbReference type="NCBI Taxonomy" id="137267"/>
    <lineage>
        <taxon>Bacteria</taxon>
        <taxon>Bacillati</taxon>
        <taxon>Actinomycetota</taxon>
        <taxon>Actinomycetes</taxon>
        <taxon>Micromonosporales</taxon>
        <taxon>Micromonosporaceae</taxon>
        <taxon>Catenuloplanes</taxon>
    </lineage>
</organism>
<evidence type="ECO:0000256" key="1">
    <source>
        <dbReference type="ARBA" id="ARBA00023125"/>
    </source>
</evidence>
<feature type="compositionally biased region" description="Acidic residues" evidence="3">
    <location>
        <begin position="218"/>
        <end position="234"/>
    </location>
</feature>
<dbReference type="PRINTS" id="PR00455">
    <property type="entry name" value="HTHTETR"/>
</dbReference>
<dbReference type="EMBL" id="JAUSUZ010000001">
    <property type="protein sequence ID" value="MDQ0370722.1"/>
    <property type="molecule type" value="Genomic_DNA"/>
</dbReference>
<feature type="region of interest" description="Disordered" evidence="3">
    <location>
        <begin position="202"/>
        <end position="258"/>
    </location>
</feature>
<evidence type="ECO:0000313" key="5">
    <source>
        <dbReference type="EMBL" id="MDQ0370722.1"/>
    </source>
</evidence>
<evidence type="ECO:0000256" key="2">
    <source>
        <dbReference type="PROSITE-ProRule" id="PRU00335"/>
    </source>
</evidence>
<reference evidence="5 6" key="1">
    <citation type="submission" date="2023-07" db="EMBL/GenBank/DDBJ databases">
        <title>Sequencing the genomes of 1000 actinobacteria strains.</title>
        <authorList>
            <person name="Klenk H.-P."/>
        </authorList>
    </citation>
    <scope>NUCLEOTIDE SEQUENCE [LARGE SCALE GENOMIC DNA]</scope>
    <source>
        <strain evidence="5 6">DSM 44709</strain>
    </source>
</reference>
<dbReference type="AlphaFoldDB" id="A0AAE3W7I1"/>
<feature type="compositionally biased region" description="Basic and acidic residues" evidence="3">
    <location>
        <begin position="249"/>
        <end position="258"/>
    </location>
</feature>
<dbReference type="InterPro" id="IPR001647">
    <property type="entry name" value="HTH_TetR"/>
</dbReference>
<evidence type="ECO:0000256" key="3">
    <source>
        <dbReference type="SAM" id="MobiDB-lite"/>
    </source>
</evidence>
<dbReference type="InterPro" id="IPR050624">
    <property type="entry name" value="HTH-type_Tx_Regulator"/>
</dbReference>
<dbReference type="InterPro" id="IPR036271">
    <property type="entry name" value="Tet_transcr_reg_TetR-rel_C_sf"/>
</dbReference>
<feature type="DNA-binding region" description="H-T-H motif" evidence="2">
    <location>
        <begin position="32"/>
        <end position="51"/>
    </location>
</feature>
<dbReference type="Proteomes" id="UP001240236">
    <property type="component" value="Unassembled WGS sequence"/>
</dbReference>
<name>A0AAE3W7I1_9ACTN</name>